<evidence type="ECO:0000256" key="7">
    <source>
        <dbReference type="HAMAP-Rule" id="MF_00323"/>
    </source>
</evidence>
<dbReference type="InterPro" id="IPR019772">
    <property type="entry name" value="Ferrochelatase_AS"/>
</dbReference>
<keyword evidence="3 7" id="KW-0350">Heme biosynthesis</keyword>
<sequence>MMTRGQGAAGAGAPASADVGPLPADHPRVQKRRIGVVLMNLGTPDATDYWSMRRYLSEFLSDKRVIDYPSWLWQPLLQLVILSRRPKSKGRDYETIWNRELNESPLKTVTRSQAEKLGARLAARDPRLVVDWAMRYGNPSIKSVLDRLVAQGCDRLLLMALYPQYAAPTTATAYDKAFDALKQMRWQPAVRTMGPYHDHPRYIGLLADSIRSHLAGLDWQPDRVVFSYHGMPKRLLLQGDPYHCHCQKTTRLVREALGWGPERIMVCFQSRFGSEEWLQPYLDETMKALPGKGIRKVAVISPAFATDCLETLEEIQGENRRLFLEAGGERFTYIPCLNDGDGHIAFLEDLALAELGGWV</sequence>
<evidence type="ECO:0000256" key="8">
    <source>
        <dbReference type="RuleBase" id="RU000607"/>
    </source>
</evidence>
<keyword evidence="7" id="KW-0479">Metal-binding</keyword>
<evidence type="ECO:0000313" key="10">
    <source>
        <dbReference type="EMBL" id="MEK0082603.1"/>
    </source>
</evidence>
<feature type="binding site" evidence="7">
    <location>
        <position position="229"/>
    </location>
    <ligand>
        <name>Fe(2+)</name>
        <dbReference type="ChEBI" id="CHEBI:29033"/>
    </ligand>
</feature>
<proteinExistence type="inferred from homology"/>
<evidence type="ECO:0000256" key="4">
    <source>
        <dbReference type="ARBA" id="ARBA00023239"/>
    </source>
</evidence>
<dbReference type="PROSITE" id="PS00534">
    <property type="entry name" value="FERROCHELATASE"/>
    <property type="match status" value="1"/>
</dbReference>
<feature type="compositionally biased region" description="Low complexity" evidence="9">
    <location>
        <begin position="11"/>
        <end position="20"/>
    </location>
</feature>
<feature type="region of interest" description="Disordered" evidence="9">
    <location>
        <begin position="1"/>
        <end position="26"/>
    </location>
</feature>
<evidence type="ECO:0000256" key="5">
    <source>
        <dbReference type="ARBA" id="ARBA00023244"/>
    </source>
</evidence>
<keyword evidence="11" id="KW-1185">Reference proteome</keyword>
<dbReference type="EC" id="4.98.1.1" evidence="7 8"/>
<organism evidence="10 11">
    <name type="scientific">Benzoatithermus flavus</name>
    <dbReference type="NCBI Taxonomy" id="3108223"/>
    <lineage>
        <taxon>Bacteria</taxon>
        <taxon>Pseudomonadati</taxon>
        <taxon>Pseudomonadota</taxon>
        <taxon>Alphaproteobacteria</taxon>
        <taxon>Geminicoccales</taxon>
        <taxon>Geminicoccaceae</taxon>
        <taxon>Benzoatithermus</taxon>
    </lineage>
</organism>
<dbReference type="NCBIfam" id="TIGR00109">
    <property type="entry name" value="hemH"/>
    <property type="match status" value="1"/>
</dbReference>
<dbReference type="SUPFAM" id="SSF53800">
    <property type="entry name" value="Chelatase"/>
    <property type="match status" value="1"/>
</dbReference>
<protein>
    <recommendedName>
        <fullName evidence="7 8">Ferrochelatase</fullName>
        <ecNumber evidence="7 8">4.98.1.1</ecNumber>
    </recommendedName>
    <alternativeName>
        <fullName evidence="7">Heme synthase</fullName>
    </alternativeName>
    <alternativeName>
        <fullName evidence="7">Protoheme ferro-lyase</fullName>
    </alternativeName>
</protein>
<comment type="function">
    <text evidence="7 8">Catalyzes the ferrous insertion into protoporphyrin IX.</text>
</comment>
<dbReference type="InterPro" id="IPR001015">
    <property type="entry name" value="Ferrochelatase"/>
</dbReference>
<comment type="subcellular location">
    <subcellularLocation>
        <location evidence="7 8">Cytoplasm</location>
    </subcellularLocation>
</comment>
<dbReference type="HAMAP" id="MF_00323">
    <property type="entry name" value="Ferrochelatase"/>
    <property type="match status" value="1"/>
</dbReference>
<evidence type="ECO:0000256" key="9">
    <source>
        <dbReference type="SAM" id="MobiDB-lite"/>
    </source>
</evidence>
<dbReference type="Gene3D" id="3.40.50.1400">
    <property type="match status" value="2"/>
</dbReference>
<dbReference type="Pfam" id="PF00762">
    <property type="entry name" value="Ferrochelatase"/>
    <property type="match status" value="1"/>
</dbReference>
<keyword evidence="2 7" id="KW-0408">Iron</keyword>
<comment type="similarity">
    <text evidence="1 7 8">Belongs to the ferrochelatase family.</text>
</comment>
<evidence type="ECO:0000313" key="11">
    <source>
        <dbReference type="Proteomes" id="UP001375743"/>
    </source>
</evidence>
<evidence type="ECO:0000256" key="3">
    <source>
        <dbReference type="ARBA" id="ARBA00023133"/>
    </source>
</evidence>
<dbReference type="PANTHER" id="PTHR11108:SF1">
    <property type="entry name" value="FERROCHELATASE, MITOCHONDRIAL"/>
    <property type="match status" value="1"/>
</dbReference>
<name>A0ABU8XN43_9PROT</name>
<dbReference type="Proteomes" id="UP001375743">
    <property type="component" value="Unassembled WGS sequence"/>
</dbReference>
<accession>A0ABU8XN43</accession>
<gene>
    <name evidence="7 10" type="primary">hemH</name>
    <name evidence="10" type="ORF">U1T56_05540</name>
</gene>
<evidence type="ECO:0000256" key="2">
    <source>
        <dbReference type="ARBA" id="ARBA00023004"/>
    </source>
</evidence>
<keyword evidence="7 8" id="KW-0963">Cytoplasm</keyword>
<dbReference type="EMBL" id="JBBLZC010000004">
    <property type="protein sequence ID" value="MEK0082603.1"/>
    <property type="molecule type" value="Genomic_DNA"/>
</dbReference>
<comment type="catalytic activity">
    <reaction evidence="7 8">
        <text>heme b + 2 H(+) = protoporphyrin IX + Fe(2+)</text>
        <dbReference type="Rhea" id="RHEA:22584"/>
        <dbReference type="ChEBI" id="CHEBI:15378"/>
        <dbReference type="ChEBI" id="CHEBI:29033"/>
        <dbReference type="ChEBI" id="CHEBI:57306"/>
        <dbReference type="ChEBI" id="CHEBI:60344"/>
        <dbReference type="EC" id="4.98.1.1"/>
    </reaction>
</comment>
<comment type="caution">
    <text evidence="10">The sequence shown here is derived from an EMBL/GenBank/DDBJ whole genome shotgun (WGS) entry which is preliminary data.</text>
</comment>
<comment type="catalytic activity">
    <reaction evidence="6">
        <text>Fe-coproporphyrin III + 2 H(+) = coproporphyrin III + Fe(2+)</text>
        <dbReference type="Rhea" id="RHEA:49572"/>
        <dbReference type="ChEBI" id="CHEBI:15378"/>
        <dbReference type="ChEBI" id="CHEBI:29033"/>
        <dbReference type="ChEBI" id="CHEBI:68438"/>
        <dbReference type="ChEBI" id="CHEBI:131725"/>
        <dbReference type="EC" id="4.99.1.9"/>
    </reaction>
    <physiologicalReaction direction="right-to-left" evidence="6">
        <dbReference type="Rhea" id="RHEA:49574"/>
    </physiologicalReaction>
</comment>
<comment type="pathway">
    <text evidence="7 8">Porphyrin-containing compound metabolism; protoheme biosynthesis; protoheme from protoporphyrin-IX: step 1/1.</text>
</comment>
<evidence type="ECO:0000256" key="6">
    <source>
        <dbReference type="ARBA" id="ARBA00024536"/>
    </source>
</evidence>
<feature type="binding site" evidence="7">
    <location>
        <position position="310"/>
    </location>
    <ligand>
        <name>Fe(2+)</name>
        <dbReference type="ChEBI" id="CHEBI:29033"/>
    </ligand>
</feature>
<keyword evidence="4 7" id="KW-0456">Lyase</keyword>
<reference evidence="10 11" key="1">
    <citation type="submission" date="2024-01" db="EMBL/GenBank/DDBJ databases">
        <title>Multi-omics insights into the function and evolution of sodium benzoate biodegradation pathways in Benzoatithermus flavus gen. nov., sp. nov. from hot spring.</title>
        <authorList>
            <person name="Hu C.-J."/>
            <person name="Li W.-J."/>
        </authorList>
    </citation>
    <scope>NUCLEOTIDE SEQUENCE [LARGE SCALE GENOMIC DNA]</scope>
    <source>
        <strain evidence="10 11">SYSU G07066</strain>
    </source>
</reference>
<keyword evidence="5 7" id="KW-0627">Porphyrin biosynthesis</keyword>
<dbReference type="CDD" id="cd00419">
    <property type="entry name" value="Ferrochelatase_C"/>
    <property type="match status" value="1"/>
</dbReference>
<dbReference type="InterPro" id="IPR033644">
    <property type="entry name" value="Ferrochelatase_C"/>
</dbReference>
<dbReference type="InterPro" id="IPR033659">
    <property type="entry name" value="Ferrochelatase_N"/>
</dbReference>
<dbReference type="CDD" id="cd03411">
    <property type="entry name" value="Ferrochelatase_N"/>
    <property type="match status" value="1"/>
</dbReference>
<evidence type="ECO:0000256" key="1">
    <source>
        <dbReference type="ARBA" id="ARBA00007718"/>
    </source>
</evidence>
<dbReference type="PANTHER" id="PTHR11108">
    <property type="entry name" value="FERROCHELATASE"/>
    <property type="match status" value="1"/>
</dbReference>